<keyword evidence="1" id="KW-0547">Nucleotide-binding</keyword>
<reference evidence="5" key="2">
    <citation type="submission" date="2020-02" db="EMBL/GenBank/DDBJ databases">
        <authorList>
            <person name="Matsumoto Y."/>
            <person name="Motooka D."/>
            <person name="Nakamura S."/>
        </authorList>
    </citation>
    <scope>NUCLEOTIDE SEQUENCE</scope>
    <source>
        <strain evidence="5">JCM 13671</strain>
    </source>
</reference>
<evidence type="ECO:0000256" key="3">
    <source>
        <dbReference type="ARBA" id="ARBA00022840"/>
    </source>
</evidence>
<reference evidence="5" key="1">
    <citation type="journal article" date="2019" name="Emerg. Microbes Infect.">
        <title>Comprehensive subspecies identification of 175 nontuberculous mycobacteria species based on 7547 genomic profiles.</title>
        <authorList>
            <person name="Matsumoto Y."/>
            <person name="Kinjo T."/>
            <person name="Motooka D."/>
            <person name="Nabeya D."/>
            <person name="Jung N."/>
            <person name="Uechi K."/>
            <person name="Horii T."/>
            <person name="Iida T."/>
            <person name="Fujita J."/>
            <person name="Nakamura S."/>
        </authorList>
    </citation>
    <scope>NUCLEOTIDE SEQUENCE [LARGE SCALE GENOMIC DNA]</scope>
    <source>
        <strain evidence="5">JCM 13671</strain>
    </source>
</reference>
<organism evidence="5 6">
    <name type="scientific">Mycolicibacterium confluentis</name>
    <dbReference type="NCBI Taxonomy" id="28047"/>
    <lineage>
        <taxon>Bacteria</taxon>
        <taxon>Bacillati</taxon>
        <taxon>Actinomycetota</taxon>
        <taxon>Actinomycetes</taxon>
        <taxon>Mycobacteriales</taxon>
        <taxon>Mycobacteriaceae</taxon>
        <taxon>Mycolicibacterium</taxon>
    </lineage>
</organism>
<evidence type="ECO:0000256" key="2">
    <source>
        <dbReference type="ARBA" id="ARBA00022801"/>
    </source>
</evidence>
<keyword evidence="6" id="KW-1185">Reference proteome</keyword>
<name>A0A7I7XXL8_9MYCO</name>
<dbReference type="PANTHER" id="PTHR35372:SF2">
    <property type="entry name" value="SF3 HELICASE DOMAIN-CONTAINING PROTEIN"/>
    <property type="match status" value="1"/>
</dbReference>
<evidence type="ECO:0000313" key="5">
    <source>
        <dbReference type="EMBL" id="BBZ34066.1"/>
    </source>
</evidence>
<dbReference type="EMBL" id="AP022612">
    <property type="protein sequence ID" value="BBZ34066.1"/>
    <property type="molecule type" value="Genomic_DNA"/>
</dbReference>
<dbReference type="AlphaFoldDB" id="A0A7I7XXL8"/>
<evidence type="ECO:0000256" key="1">
    <source>
        <dbReference type="ARBA" id="ARBA00022741"/>
    </source>
</evidence>
<dbReference type="InterPro" id="IPR014818">
    <property type="entry name" value="Phage/plasmid_primase_P4_C"/>
</dbReference>
<dbReference type="InterPro" id="IPR006500">
    <property type="entry name" value="Helicase_put_C_phage/plasmid"/>
</dbReference>
<dbReference type="GO" id="GO:0005524">
    <property type="term" value="F:ATP binding"/>
    <property type="evidence" value="ECO:0007669"/>
    <property type="project" value="UniProtKB-KW"/>
</dbReference>
<dbReference type="Proteomes" id="UP000466931">
    <property type="component" value="Chromosome"/>
</dbReference>
<dbReference type="InterPro" id="IPR027417">
    <property type="entry name" value="P-loop_NTPase"/>
</dbReference>
<dbReference type="PROSITE" id="PS51206">
    <property type="entry name" value="SF3_HELICASE_1"/>
    <property type="match status" value="1"/>
</dbReference>
<gene>
    <name evidence="5" type="ORF">MCNF_26710</name>
</gene>
<dbReference type="NCBIfam" id="TIGR01613">
    <property type="entry name" value="primase_Cterm"/>
    <property type="match status" value="1"/>
</dbReference>
<evidence type="ECO:0000313" key="6">
    <source>
        <dbReference type="Proteomes" id="UP000466931"/>
    </source>
</evidence>
<keyword evidence="2" id="KW-0378">Hydrolase</keyword>
<evidence type="ECO:0000259" key="4">
    <source>
        <dbReference type="PROSITE" id="PS51206"/>
    </source>
</evidence>
<dbReference type="PANTHER" id="PTHR35372">
    <property type="entry name" value="ATP BINDING PROTEIN-RELATED"/>
    <property type="match status" value="1"/>
</dbReference>
<dbReference type="Pfam" id="PF08706">
    <property type="entry name" value="D5_N"/>
    <property type="match status" value="1"/>
</dbReference>
<dbReference type="InterPro" id="IPR051620">
    <property type="entry name" value="ORF904-like_C"/>
</dbReference>
<dbReference type="GO" id="GO:0016787">
    <property type="term" value="F:hydrolase activity"/>
    <property type="evidence" value="ECO:0007669"/>
    <property type="project" value="UniProtKB-KW"/>
</dbReference>
<dbReference type="InterPro" id="IPR045455">
    <property type="entry name" value="NrS-1_pol-like_helicase"/>
</dbReference>
<protein>
    <submittedName>
        <fullName evidence="5">Phage protein</fullName>
    </submittedName>
</protein>
<sequence>MTVGVKGICYRDGIDALKRWGVPIVEKPGARWHDVQCPNCSAHNPADMSLRVQSRMGNLELQCRNGCQSVAILQLIGFRGVQQVDPPPRRQGTEEHSGQVRIAYRLQTAYVGRLLYLHGLGWLYWDSKRWAPDDGGFAKRAVLDVMAVALAESIVDQNLRKDVAKCETANGIEGVLRVAAALDGFACTVGDLDADPYLLNVANGTLDLRTMELRDHDPRDCITKVTHGAWDKAAHATAWARFIDQVQPDEQVRAYLQRVAGLSLLGKVAEHILPILTGTGANGKGTWYGAMLFTLGDYAAPADPDLFMAREGAHPTGQMDLRGRRFIVVSESDEGRRLAEATMKRLTGGDTIKARYVHRDLVEFTPSHTAFLVTNHLPKVSGDDPAVWRRLRVIPFDVVIPPEDRDPHLDEKLQAEADAVLGWAIAGWNAYRANGDKLAEPPQVLAATGDYQRDSDAVARFIDEECSTSSPVLKATTTDLFNAWDRWRSADGAEQLSQKAFGQALDKRGYPAGKPSNGKRWRSGIALEVKTEA</sequence>
<dbReference type="RefSeq" id="WP_085157354.1">
    <property type="nucleotide sequence ID" value="NZ_AP022612.1"/>
</dbReference>
<feature type="domain" description="SF3 helicase" evidence="4">
    <location>
        <begin position="251"/>
        <end position="409"/>
    </location>
</feature>
<dbReference type="Gene3D" id="3.40.50.300">
    <property type="entry name" value="P-loop containing nucleotide triphosphate hydrolases"/>
    <property type="match status" value="1"/>
</dbReference>
<dbReference type="InterPro" id="IPR014015">
    <property type="entry name" value="Helicase_SF3_DNA-vir"/>
</dbReference>
<accession>A0A7I7XXL8</accession>
<dbReference type="OrthoDB" id="9763644at2"/>
<dbReference type="SMART" id="SM00885">
    <property type="entry name" value="D5_N"/>
    <property type="match status" value="1"/>
</dbReference>
<keyword evidence="3" id="KW-0067">ATP-binding</keyword>
<proteinExistence type="predicted"/>
<dbReference type="SUPFAM" id="SSF52540">
    <property type="entry name" value="P-loop containing nucleoside triphosphate hydrolases"/>
    <property type="match status" value="1"/>
</dbReference>
<dbReference type="Pfam" id="PF19263">
    <property type="entry name" value="DUF5906"/>
    <property type="match status" value="1"/>
</dbReference>